<feature type="compositionally biased region" description="Acidic residues" evidence="2">
    <location>
        <begin position="979"/>
        <end position="993"/>
    </location>
</feature>
<feature type="coiled-coil region" evidence="1">
    <location>
        <begin position="166"/>
        <end position="206"/>
    </location>
</feature>
<name>A0AAW0B247_9AGAR</name>
<dbReference type="Proteomes" id="UP001383192">
    <property type="component" value="Unassembled WGS sequence"/>
</dbReference>
<feature type="compositionally biased region" description="Low complexity" evidence="2">
    <location>
        <begin position="76"/>
        <end position="86"/>
    </location>
</feature>
<protein>
    <recommendedName>
        <fullName evidence="3">DUF6589 domain-containing protein</fullName>
    </recommendedName>
</protein>
<feature type="domain" description="DUF6589" evidence="3">
    <location>
        <begin position="499"/>
        <end position="901"/>
    </location>
</feature>
<evidence type="ECO:0000313" key="4">
    <source>
        <dbReference type="EMBL" id="KAK7019707.1"/>
    </source>
</evidence>
<feature type="region of interest" description="Disordered" evidence="2">
    <location>
        <begin position="967"/>
        <end position="1007"/>
    </location>
</feature>
<dbReference type="Pfam" id="PF20231">
    <property type="entry name" value="DUF6589"/>
    <property type="match status" value="1"/>
</dbReference>
<dbReference type="AlphaFoldDB" id="A0AAW0B247"/>
<keyword evidence="1" id="KW-0175">Coiled coil</keyword>
<evidence type="ECO:0000256" key="2">
    <source>
        <dbReference type="SAM" id="MobiDB-lite"/>
    </source>
</evidence>
<evidence type="ECO:0000313" key="5">
    <source>
        <dbReference type="Proteomes" id="UP001383192"/>
    </source>
</evidence>
<gene>
    <name evidence="4" type="ORF">VNI00_017984</name>
</gene>
<feature type="compositionally biased region" description="Basic residues" evidence="2">
    <location>
        <begin position="142"/>
        <end position="151"/>
    </location>
</feature>
<accession>A0AAW0B247</accession>
<dbReference type="EMBL" id="JAYKXP010000202">
    <property type="protein sequence ID" value="KAK7019707.1"/>
    <property type="molecule type" value="Genomic_DNA"/>
</dbReference>
<reference evidence="4 5" key="1">
    <citation type="submission" date="2024-01" db="EMBL/GenBank/DDBJ databases">
        <title>A draft genome for a cacao thread blight-causing isolate of Paramarasmius palmivorus.</title>
        <authorList>
            <person name="Baruah I.K."/>
            <person name="Bukari Y."/>
            <person name="Amoako-Attah I."/>
            <person name="Meinhardt L.W."/>
            <person name="Bailey B.A."/>
            <person name="Cohen S.P."/>
        </authorList>
    </citation>
    <scope>NUCLEOTIDE SEQUENCE [LARGE SCALE GENOMIC DNA]</scope>
    <source>
        <strain evidence="4 5">GH-12</strain>
    </source>
</reference>
<feature type="compositionally biased region" description="Acidic residues" evidence="2">
    <location>
        <begin position="33"/>
        <end position="49"/>
    </location>
</feature>
<evidence type="ECO:0000256" key="1">
    <source>
        <dbReference type="SAM" id="Coils"/>
    </source>
</evidence>
<proteinExistence type="predicted"/>
<organism evidence="4 5">
    <name type="scientific">Paramarasmius palmivorus</name>
    <dbReference type="NCBI Taxonomy" id="297713"/>
    <lineage>
        <taxon>Eukaryota</taxon>
        <taxon>Fungi</taxon>
        <taxon>Dikarya</taxon>
        <taxon>Basidiomycota</taxon>
        <taxon>Agaricomycotina</taxon>
        <taxon>Agaricomycetes</taxon>
        <taxon>Agaricomycetidae</taxon>
        <taxon>Agaricales</taxon>
        <taxon>Marasmiineae</taxon>
        <taxon>Marasmiaceae</taxon>
        <taxon>Paramarasmius</taxon>
    </lineage>
</organism>
<feature type="compositionally biased region" description="Low complexity" evidence="2">
    <location>
        <begin position="125"/>
        <end position="135"/>
    </location>
</feature>
<feature type="region of interest" description="Disordered" evidence="2">
    <location>
        <begin position="1"/>
        <end position="152"/>
    </location>
</feature>
<comment type="caution">
    <text evidence="4">The sequence shown here is derived from an EMBL/GenBank/DDBJ whole genome shotgun (WGS) entry which is preliminary data.</text>
</comment>
<feature type="compositionally biased region" description="Polar residues" evidence="2">
    <location>
        <begin position="97"/>
        <end position="113"/>
    </location>
</feature>
<evidence type="ECO:0000259" key="3">
    <source>
        <dbReference type="Pfam" id="PF20231"/>
    </source>
</evidence>
<dbReference type="InterPro" id="IPR046496">
    <property type="entry name" value="DUF6589"/>
</dbReference>
<sequence length="1024" mass="115858">MPPSSKKRRNSETNYQPPGSFYKPKRPKLAATELEETNMDSNDAADSEYDNPIITSSAPDSPRFYDDGPRSPIDVSQLSLPNLPSLPFTPTRRHDASSLTSLHDSHATPSGSSMREGPHAPPGSSPLSILNPSPIKTQGGRPRVKKAHRNPRGIMEVKKTQEWQDKKHAEEALRAAEEADRKMKAAEELKAKKDAEKEARREAKLKEDTNLAHQVLRRITASRDEEGFGFDSLIHFFESALDLEGRGDDSQSRATMSRFLQGQAANLASLIFQRAPDDQLDVFLQGAEVRKKLEKEGQAIQELLSRKQGTKIHDLLDEFNLEALEKDLRRDAPLMWSILTDVSGEDGSRRKKELVLTTICAMISILRSQKSNSFQVVMGLFLLGSGASKREIDVFAHAGLSVAYPTVISHIKQVSKENLKTLTSVIKLFMCSLVWDNINFAFRVDSQRLNSKDHFDSGTAATLVVQWDPIKKQNAVHGTLPLSMKPPRETTQVPIKDYSSLLLPTTEDTAQLETCLIWQLKQIILEHYPHFHHLKHDFPSEPPADTEQIEPHTTLQYPLPAMHEDESTLDGTIKIYETLLGVLGMTDEELKAHGLVFVDGDLLTCSLIDKAQSARRNSTEVLASLQAVLPRFGLFHCKMAGCRMCVNEHWGKPNSPHPGGLWWENTNLLKRKNLTAGWQSKKASPWKPSHELIQISLAAHIQDAFRIHCEDENFEAWAKKATMEQFDALATRVYNQLFTSKAYQQEKQKEYMDTVLCNNILYNCDALFYWLFVTSIKAGNIGRVMLVLRVWMIMMRAPKTMPRYADAIFETLGRLQECPEDVQKLFLHNWLVNLTGKPNRFKEVDLLQEHQNFWLKAIYAAKGSNASWEWLSMISVCIYTLREALRSVQKAYKTPMYGTKHTVPDMSKEIQCIAEALKDENIQVYVPDRPANRGVDPVRDLMHEGVKYGNKRSAFTKYQESNAVWSNHGSVEAPVQVPEDVDMANDEGEDESYEPSKEDLADDDEEPYDMQDYLISLAIQACSE</sequence>
<keyword evidence="5" id="KW-1185">Reference proteome</keyword>